<comment type="caution">
    <text evidence="2">The sequence shown here is derived from an EMBL/GenBank/DDBJ whole genome shotgun (WGS) entry which is preliminary data.</text>
</comment>
<organism evidence="2 3">
    <name type="scientific">Leeuwenhoekiella blandensis (strain CECT 7118 / CCUG 51940 / KCTC 22103 / MED217)</name>
    <name type="common">Flavobacterium sp. (strain MED217)</name>
    <dbReference type="NCBI Taxonomy" id="398720"/>
    <lineage>
        <taxon>Bacteria</taxon>
        <taxon>Pseudomonadati</taxon>
        <taxon>Bacteroidota</taxon>
        <taxon>Flavobacteriia</taxon>
        <taxon>Flavobacteriales</taxon>
        <taxon>Flavobacteriaceae</taxon>
        <taxon>Leeuwenhoekiella</taxon>
    </lineage>
</organism>
<name>A3XQL2_LEEBM</name>
<dbReference type="PANTHER" id="PTHR14097:SF7">
    <property type="entry name" value="OXIDOREDUCTASE HTATIP2"/>
    <property type="match status" value="1"/>
</dbReference>
<keyword evidence="3" id="KW-1185">Reference proteome</keyword>
<feature type="domain" description="NAD(P)-binding" evidence="1">
    <location>
        <begin position="9"/>
        <end position="141"/>
    </location>
</feature>
<sequence>MKKTAIILGITGVTGSLLAKHLFDDERFEKVISFHRRPSGLQHPKLEEHVIDMFELEKHQEAFKADVVFCCVGTTQSKTSDRETYKKIDYGIPLAAAKLCVTNDIKRLIVISALGADPESRVFYNKVKGEMERDVLAKKPKNTYFLEPALLAADREEKRVAEKIGIAAFKVLNPFLIGPLKKFRSIKPKALVKTILYLTFKTYEEARVPSDEIQKLADA</sequence>
<gene>
    <name evidence="2" type="ORF">MED217_00120</name>
</gene>
<dbReference type="PANTHER" id="PTHR14097">
    <property type="entry name" value="OXIDOREDUCTASE HTATIP2"/>
    <property type="match status" value="1"/>
</dbReference>
<dbReference type="RefSeq" id="WP_009778419.1">
    <property type="nucleotide sequence ID" value="NZ_CH672395.1"/>
</dbReference>
<evidence type="ECO:0000259" key="1">
    <source>
        <dbReference type="Pfam" id="PF13460"/>
    </source>
</evidence>
<dbReference type="InterPro" id="IPR036291">
    <property type="entry name" value="NAD(P)-bd_dom_sf"/>
</dbReference>
<reference evidence="2 3" key="1">
    <citation type="journal article" date="2007" name="Nature">
        <title>Light stimulates growth of proteorhodopsin-containing marine Flavobacteria.</title>
        <authorList>
            <person name="Gomez-Consarnau L."/>
            <person name="Gonzalez J.M."/>
            <person name="Coll-Llado M."/>
            <person name="Gourdon P."/>
            <person name="Pascher T."/>
            <person name="Neutze R."/>
            <person name="Pedros-Alio C."/>
            <person name="Pinhassi J."/>
        </authorList>
    </citation>
    <scope>NUCLEOTIDE SEQUENCE [LARGE SCALE GENOMIC DNA]</scope>
    <source>
        <strain evidence="2 3">MED217</strain>
    </source>
</reference>
<dbReference type="HOGENOM" id="CLU_071330_2_0_10"/>
<evidence type="ECO:0000313" key="3">
    <source>
        <dbReference type="Proteomes" id="UP000001601"/>
    </source>
</evidence>
<dbReference type="InterPro" id="IPR016040">
    <property type="entry name" value="NAD(P)-bd_dom"/>
</dbReference>
<protein>
    <submittedName>
        <fullName evidence="2">Nucleoside-diphosphate-sugar epimerase</fullName>
    </submittedName>
</protein>
<proteinExistence type="predicted"/>
<dbReference type="Pfam" id="PF13460">
    <property type="entry name" value="NAD_binding_10"/>
    <property type="match status" value="1"/>
</dbReference>
<dbReference type="Proteomes" id="UP000001601">
    <property type="component" value="Unassembled WGS sequence"/>
</dbReference>
<dbReference type="eggNOG" id="COG0702">
    <property type="taxonomic scope" value="Bacteria"/>
</dbReference>
<dbReference type="Gene3D" id="3.40.50.720">
    <property type="entry name" value="NAD(P)-binding Rossmann-like Domain"/>
    <property type="match status" value="1"/>
</dbReference>
<dbReference type="EMBL" id="AANC01000009">
    <property type="protein sequence ID" value="EAQ48156.1"/>
    <property type="molecule type" value="Genomic_DNA"/>
</dbReference>
<evidence type="ECO:0000313" key="2">
    <source>
        <dbReference type="EMBL" id="EAQ48156.1"/>
    </source>
</evidence>
<dbReference type="STRING" id="398720.MED217_00120"/>
<accession>A3XQL2</accession>
<dbReference type="SUPFAM" id="SSF51735">
    <property type="entry name" value="NAD(P)-binding Rossmann-fold domains"/>
    <property type="match status" value="1"/>
</dbReference>
<dbReference type="OrthoDB" id="9798632at2"/>
<dbReference type="AlphaFoldDB" id="A3XQL2"/>